<feature type="repeat" description="PPR" evidence="2">
    <location>
        <begin position="676"/>
        <end position="710"/>
    </location>
</feature>
<feature type="repeat" description="PPR" evidence="2">
    <location>
        <begin position="569"/>
        <end position="603"/>
    </location>
</feature>
<sequence>MDSKVIFFSSNFQTPNLTPSFPFPSSSTRPLISRQFLGFTHTIWPPGASSSLRKKRKTLGFMRLQSSRFVVRASIDSNLVLVVIGVTALSLAFYNKFLRKSATSKKVSGPSQSDLPQQREGKAVVIPTADSQNLEMGDLQRDTFTKENGGFTENVREVNDASESREVLLQETTVVKGDSLSAKASSESKEALLQETTVVNGDSLSAKASSESKEALLQETTVVDGDSLLAKASESNGADFLAFNDKDSDDALEESGTIDLPLQPTVLLESGAGQSLEFDTERSEHHLEEVERVNGFEADFPGLAVEPNSSASSALVEYVVVLVGEGEDTTSYDIFKESGREELHTFYKADQSVEKSSTNLNGLTLKPASSHVLSPHTNRFSSLKLKLNGEVNRDQLSANNSLQTADMLEGEVTQPYFQGGFSHKRKDFGRRRESPRDEEEKHLIQEKDTKLGHFPFPNGGIASNRHHPEDHLSSYNRLLRRGRLSDCVDLLEDMEQRGLLDMDKVYHAKFFKICSGQKAVKEAFRFTKLISNPTLSTFNMLMSVCAGSKDSEGAFQVLRLVQEAGFQADCKLYTTLISTCAKCGKVDTMFEVFHEMVNAGVEPNVNTYGALIDGCARAGQVAKAFGAYGIMRSKNVKPDRVVFNALITACGKSGAVDRAFDVLAEMMAETQPIDPDHVTVGALIKACSNAGQVDRAREVYKMIHKFNIRGTPEVYTIAVNCFGETGDWEFACSVYNDMKKKGVAPDEVFISALIDVAGHAGKLDAAFELIQEARNLGINIGIVSYSSLMGACSNARNWEKALELYENIKALKLKLTVSTVNALITSLCEANQLPKAMEVLSEMKQFGLSPNTITYSMLLVASERNDDIDVGLMLLSKARDDGVATNLIMSRCIIDMCLRRFKKACTVGEPVLSFNSGRPHIENKWTSVALTVYRETINGSTIPTMEVVSKILGCLQLPHDDSLRSRLIENLEVTADPSRYSSLSSLIDGFGEYDARAFSVLEEAASFGIVSCVSFKQNPIVVDARELQINTAEVYLLTILKGLKHRLAAGAKLPSISVLLPLEKATLVTSEGEKLINLAGRIGQAIAALLRRIGLPYQGNESYGKIRINGLALRRWFQPKLASPFTGKPGEWNASEVRLGKRISHQQRSIRTGNLSLH</sequence>
<dbReference type="Pfam" id="PF13041">
    <property type="entry name" value="PPR_2"/>
    <property type="match status" value="3"/>
</dbReference>
<protein>
    <submittedName>
        <fullName evidence="5">PIGMENT DEFECTIVE 346, MATURATION OF RBCL 1</fullName>
    </submittedName>
</protein>
<feature type="region of interest" description="Disordered" evidence="3">
    <location>
        <begin position="422"/>
        <end position="442"/>
    </location>
</feature>
<accession>A0A9W7I3X7</accession>
<dbReference type="Pfam" id="PF01535">
    <property type="entry name" value="PPR"/>
    <property type="match status" value="1"/>
</dbReference>
<dbReference type="FunFam" id="1.25.40.10:FF:000678">
    <property type="entry name" value="Pentatricopeptide repeat-containing protein MRL1 chloroplastic"/>
    <property type="match status" value="1"/>
</dbReference>
<feature type="repeat" description="PPR" evidence="2">
    <location>
        <begin position="816"/>
        <end position="850"/>
    </location>
</feature>
<feature type="compositionally biased region" description="Basic and acidic residues" evidence="3">
    <location>
        <begin position="430"/>
        <end position="442"/>
    </location>
</feature>
<dbReference type="InterPro" id="IPR057027">
    <property type="entry name" value="TPR_mt"/>
</dbReference>
<dbReference type="OrthoDB" id="185373at2759"/>
<evidence type="ECO:0000313" key="5">
    <source>
        <dbReference type="EMBL" id="GMI88106.1"/>
    </source>
</evidence>
<evidence type="ECO:0000259" key="4">
    <source>
        <dbReference type="Pfam" id="PF23276"/>
    </source>
</evidence>
<dbReference type="FunFam" id="1.25.40.10:FF:002179">
    <property type="entry name" value="Pentatricopeptide repeat-containing protein MRL1, chloroplastic"/>
    <property type="match status" value="1"/>
</dbReference>
<dbReference type="Pfam" id="PF23276">
    <property type="entry name" value="TPR_24"/>
    <property type="match status" value="1"/>
</dbReference>
<dbReference type="InterPro" id="IPR011990">
    <property type="entry name" value="TPR-like_helical_dom_sf"/>
</dbReference>
<feature type="domain" description="Pentatricopeptide repeat-containing protein-mitochondrial" evidence="4">
    <location>
        <begin position="696"/>
        <end position="807"/>
    </location>
</feature>
<feature type="repeat" description="PPR" evidence="2">
    <location>
        <begin position="639"/>
        <end position="673"/>
    </location>
</feature>
<gene>
    <name evidence="5" type="ORF">HRI_002479900</name>
</gene>
<dbReference type="PROSITE" id="PS51375">
    <property type="entry name" value="PPR"/>
    <property type="match status" value="7"/>
</dbReference>
<dbReference type="FunFam" id="1.25.40.10:FF:000542">
    <property type="entry name" value="Pentatricopeptide repeat-containing protein MRL1, chloroplastic isoform X1"/>
    <property type="match status" value="1"/>
</dbReference>
<feature type="repeat" description="PPR" evidence="2">
    <location>
        <begin position="604"/>
        <end position="638"/>
    </location>
</feature>
<evidence type="ECO:0000256" key="2">
    <source>
        <dbReference type="PROSITE-ProRule" id="PRU00708"/>
    </source>
</evidence>
<organism evidence="5 6">
    <name type="scientific">Hibiscus trionum</name>
    <name type="common">Flower of an hour</name>
    <dbReference type="NCBI Taxonomy" id="183268"/>
    <lineage>
        <taxon>Eukaryota</taxon>
        <taxon>Viridiplantae</taxon>
        <taxon>Streptophyta</taxon>
        <taxon>Embryophyta</taxon>
        <taxon>Tracheophyta</taxon>
        <taxon>Spermatophyta</taxon>
        <taxon>Magnoliopsida</taxon>
        <taxon>eudicotyledons</taxon>
        <taxon>Gunneridae</taxon>
        <taxon>Pentapetalae</taxon>
        <taxon>rosids</taxon>
        <taxon>malvids</taxon>
        <taxon>Malvales</taxon>
        <taxon>Malvaceae</taxon>
        <taxon>Malvoideae</taxon>
        <taxon>Hibiscus</taxon>
    </lineage>
</organism>
<feature type="repeat" description="PPR" evidence="2">
    <location>
        <begin position="711"/>
        <end position="745"/>
    </location>
</feature>
<evidence type="ECO:0000313" key="6">
    <source>
        <dbReference type="Proteomes" id="UP001165190"/>
    </source>
</evidence>
<evidence type="ECO:0000256" key="1">
    <source>
        <dbReference type="ARBA" id="ARBA00022737"/>
    </source>
</evidence>
<dbReference type="EMBL" id="BSYR01000022">
    <property type="protein sequence ID" value="GMI88106.1"/>
    <property type="molecule type" value="Genomic_DNA"/>
</dbReference>
<keyword evidence="6" id="KW-1185">Reference proteome</keyword>
<feature type="repeat" description="PPR" evidence="2">
    <location>
        <begin position="781"/>
        <end position="815"/>
    </location>
</feature>
<keyword evidence="1" id="KW-0677">Repeat</keyword>
<dbReference type="PANTHER" id="PTHR47935">
    <property type="entry name" value="PENTATRICOPEPTIDE REPEAT-CONTAINING PROTEIN MRL1, CHLOROPLASTIC"/>
    <property type="match status" value="1"/>
</dbReference>
<proteinExistence type="predicted"/>
<comment type="caution">
    <text evidence="5">The sequence shown here is derived from an EMBL/GenBank/DDBJ whole genome shotgun (WGS) entry which is preliminary data.</text>
</comment>
<reference evidence="5" key="1">
    <citation type="submission" date="2023-05" db="EMBL/GenBank/DDBJ databases">
        <title>Genome and transcriptome analyses reveal genes involved in the formation of fine ridges on petal epidermal cells in Hibiscus trionum.</title>
        <authorList>
            <person name="Koshimizu S."/>
            <person name="Masuda S."/>
            <person name="Ishii T."/>
            <person name="Shirasu K."/>
            <person name="Hoshino A."/>
            <person name="Arita M."/>
        </authorList>
    </citation>
    <scope>NUCLEOTIDE SEQUENCE</scope>
    <source>
        <strain evidence="5">Hamamatsu line</strain>
    </source>
</reference>
<evidence type="ECO:0000256" key="3">
    <source>
        <dbReference type="SAM" id="MobiDB-lite"/>
    </source>
</evidence>
<dbReference type="Gene3D" id="1.25.40.10">
    <property type="entry name" value="Tetratricopeptide repeat domain"/>
    <property type="match status" value="3"/>
</dbReference>
<dbReference type="NCBIfam" id="TIGR00756">
    <property type="entry name" value="PPR"/>
    <property type="match status" value="8"/>
</dbReference>
<name>A0A9W7I3X7_HIBTR</name>
<dbReference type="InterPro" id="IPR053303">
    <property type="entry name" value="Chloroplast_PPR"/>
</dbReference>
<dbReference type="InterPro" id="IPR002885">
    <property type="entry name" value="PPR_rpt"/>
</dbReference>
<dbReference type="PANTHER" id="PTHR47935:SF1">
    <property type="entry name" value="PENTATRICOPEPTIDE REPEAT-CONTAINING PROTEIN MRL1, CHLOROPLASTIC"/>
    <property type="match status" value="1"/>
</dbReference>
<dbReference type="AlphaFoldDB" id="A0A9W7I3X7"/>
<dbReference type="Proteomes" id="UP001165190">
    <property type="component" value="Unassembled WGS sequence"/>
</dbReference>